<dbReference type="Proteomes" id="UP000691718">
    <property type="component" value="Unassembled WGS sequence"/>
</dbReference>
<evidence type="ECO:0000313" key="2">
    <source>
        <dbReference type="Proteomes" id="UP000691718"/>
    </source>
</evidence>
<dbReference type="EMBL" id="CAJQZP010000421">
    <property type="protein sequence ID" value="CAG4961226.1"/>
    <property type="molecule type" value="Genomic_DNA"/>
</dbReference>
<protein>
    <submittedName>
        <fullName evidence="1">(apollo) hypothetical protein</fullName>
    </submittedName>
</protein>
<sequence>MSNWKANNNPPADFIHMLYADDDEDLSEDSEFEPDDDE</sequence>
<accession>A0A8S3WJE0</accession>
<name>A0A8S3WJE0_PARAO</name>
<proteinExistence type="predicted"/>
<feature type="non-terminal residue" evidence="1">
    <location>
        <position position="38"/>
    </location>
</feature>
<comment type="caution">
    <text evidence="1">The sequence shown here is derived from an EMBL/GenBank/DDBJ whole genome shotgun (WGS) entry which is preliminary data.</text>
</comment>
<dbReference type="AlphaFoldDB" id="A0A8S3WJE0"/>
<evidence type="ECO:0000313" key="1">
    <source>
        <dbReference type="EMBL" id="CAG4961226.1"/>
    </source>
</evidence>
<reference evidence="1" key="1">
    <citation type="submission" date="2021-04" db="EMBL/GenBank/DDBJ databases">
        <authorList>
            <person name="Tunstrom K."/>
        </authorList>
    </citation>
    <scope>NUCLEOTIDE SEQUENCE</scope>
</reference>
<keyword evidence="2" id="KW-1185">Reference proteome</keyword>
<organism evidence="1 2">
    <name type="scientific">Parnassius apollo</name>
    <name type="common">Apollo butterfly</name>
    <name type="synonym">Papilio apollo</name>
    <dbReference type="NCBI Taxonomy" id="110799"/>
    <lineage>
        <taxon>Eukaryota</taxon>
        <taxon>Metazoa</taxon>
        <taxon>Ecdysozoa</taxon>
        <taxon>Arthropoda</taxon>
        <taxon>Hexapoda</taxon>
        <taxon>Insecta</taxon>
        <taxon>Pterygota</taxon>
        <taxon>Neoptera</taxon>
        <taxon>Endopterygota</taxon>
        <taxon>Lepidoptera</taxon>
        <taxon>Glossata</taxon>
        <taxon>Ditrysia</taxon>
        <taxon>Papilionoidea</taxon>
        <taxon>Papilionidae</taxon>
        <taxon>Parnassiinae</taxon>
        <taxon>Parnassini</taxon>
        <taxon>Parnassius</taxon>
        <taxon>Parnassius</taxon>
    </lineage>
</organism>
<gene>
    <name evidence="1" type="ORF">PAPOLLO_LOCUS6525</name>
</gene>